<comment type="similarity">
    <text evidence="1 5">Belongs to the metallo-dependent hydrolases superfamily. NagA family.</text>
</comment>
<feature type="domain" description="Amidohydrolase-related" evidence="9">
    <location>
        <begin position="47"/>
        <end position="372"/>
    </location>
</feature>
<organism evidence="10 11">
    <name type="scientific">Jatrophihabitans endophyticus</name>
    <dbReference type="NCBI Taxonomy" id="1206085"/>
    <lineage>
        <taxon>Bacteria</taxon>
        <taxon>Bacillati</taxon>
        <taxon>Actinomycetota</taxon>
        <taxon>Actinomycetes</taxon>
        <taxon>Jatrophihabitantales</taxon>
        <taxon>Jatrophihabitantaceae</taxon>
        <taxon>Jatrophihabitans</taxon>
    </lineage>
</organism>
<dbReference type="STRING" id="1206085.SAMN05443575_1492"/>
<dbReference type="Proteomes" id="UP000186132">
    <property type="component" value="Unassembled WGS sequence"/>
</dbReference>
<evidence type="ECO:0000256" key="5">
    <source>
        <dbReference type="PIRNR" id="PIRNR038994"/>
    </source>
</evidence>
<feature type="binding site" evidence="7">
    <location>
        <position position="224"/>
    </location>
    <ligand>
        <name>substrate</name>
    </ligand>
</feature>
<feature type="binding site" evidence="7">
    <location>
        <position position="247"/>
    </location>
    <ligand>
        <name>substrate</name>
    </ligand>
</feature>
<gene>
    <name evidence="10" type="ORF">SAMN05443575_1492</name>
</gene>
<protein>
    <submittedName>
        <fullName evidence="10">N-acetylglucosamine 6-phosphate deacetylase</fullName>
    </submittedName>
</protein>
<feature type="binding site" evidence="7">
    <location>
        <begin position="300"/>
        <end position="302"/>
    </location>
    <ligand>
        <name>substrate</name>
    </ligand>
</feature>
<sequence length="374" mass="37132">MTVLAGARVVTPDAVLDPGWVAVEGTRIAAVGAGAPPAAAADLGGAWVLPGFVDLHVHGGGGHDVTTSPRDLAAAVAFHRAHGTTRTLVSLVTAPEAELREQLTWVAAAAAAGPHGAGHVVGAHLEGPFLAAERCGAQNPAHLLAPDRAVLARLLGAAPGTVRVVTLAPELPGAADLLADLLVAGVAVAVGHTASGYDDAAAAFESGAGLATHLGNGMPPLQAREPGPVGAALDRGAYAEVINDGQHVHRGLLRLVRPDRLVLITDAMSAAGAAGGSYTLGGQEVTVAGGVARLARNGSLAGSTLTMDDAVRRAVRDAGLSIVDVAAAAATNPARVLGMADTCGALAAGLDADLVVLDDDLRLARVMAQGQWCG</sequence>
<reference evidence="10 11" key="1">
    <citation type="submission" date="2016-11" db="EMBL/GenBank/DDBJ databases">
        <authorList>
            <person name="Jaros S."/>
            <person name="Januszkiewicz K."/>
            <person name="Wedrychowicz H."/>
        </authorList>
    </citation>
    <scope>NUCLEOTIDE SEQUENCE [LARGE SCALE GENOMIC DNA]</scope>
    <source>
        <strain evidence="10 11">DSM 45627</strain>
    </source>
</reference>
<evidence type="ECO:0000256" key="7">
    <source>
        <dbReference type="PIRSR" id="PIRSR038994-2"/>
    </source>
</evidence>
<feature type="binding site" evidence="7">
    <location>
        <position position="137"/>
    </location>
    <ligand>
        <name>substrate</name>
    </ligand>
</feature>
<dbReference type="RefSeq" id="WP_073389495.1">
    <property type="nucleotide sequence ID" value="NZ_FQVU01000002.1"/>
</dbReference>
<dbReference type="Gene3D" id="3.20.20.140">
    <property type="entry name" value="Metal-dependent hydrolases"/>
    <property type="match status" value="1"/>
</dbReference>
<name>A0A1M5HE26_9ACTN</name>
<evidence type="ECO:0000256" key="3">
    <source>
        <dbReference type="ARBA" id="ARBA00022801"/>
    </source>
</evidence>
<dbReference type="GO" id="GO:0006046">
    <property type="term" value="P:N-acetylglucosamine catabolic process"/>
    <property type="evidence" value="ECO:0007669"/>
    <property type="project" value="TreeGrafter"/>
</dbReference>
<proteinExistence type="inferred from homology"/>
<keyword evidence="3 5" id="KW-0378">Hydrolase</keyword>
<dbReference type="GO" id="GO:0046872">
    <property type="term" value="F:metal ion binding"/>
    <property type="evidence" value="ECO:0007669"/>
    <property type="project" value="UniProtKB-KW"/>
</dbReference>
<dbReference type="GO" id="GO:0008448">
    <property type="term" value="F:N-acetylglucosamine-6-phosphate deacetylase activity"/>
    <property type="evidence" value="ECO:0007669"/>
    <property type="project" value="InterPro"/>
</dbReference>
<evidence type="ECO:0000313" key="10">
    <source>
        <dbReference type="EMBL" id="SHG14171.1"/>
    </source>
</evidence>
<dbReference type="SUPFAM" id="SSF51338">
    <property type="entry name" value="Composite domain of metallo-dependent hydrolases"/>
    <property type="match status" value="1"/>
</dbReference>
<dbReference type="PANTHER" id="PTHR11113">
    <property type="entry name" value="N-ACETYLGLUCOSAMINE-6-PHOSPHATE DEACETYLASE"/>
    <property type="match status" value="1"/>
</dbReference>
<dbReference type="Gene3D" id="2.30.40.10">
    <property type="entry name" value="Urease, subunit C, domain 1"/>
    <property type="match status" value="1"/>
</dbReference>
<evidence type="ECO:0000313" key="11">
    <source>
        <dbReference type="Proteomes" id="UP000186132"/>
    </source>
</evidence>
<dbReference type="NCBIfam" id="TIGR00221">
    <property type="entry name" value="nagA"/>
    <property type="match status" value="1"/>
</dbReference>
<dbReference type="PANTHER" id="PTHR11113:SF14">
    <property type="entry name" value="N-ACETYLGLUCOSAMINE-6-PHOSPHATE DEACETYLASE"/>
    <property type="match status" value="1"/>
</dbReference>
<dbReference type="SUPFAM" id="SSF51556">
    <property type="entry name" value="Metallo-dependent hydrolases"/>
    <property type="match status" value="1"/>
</dbReference>
<dbReference type="InterPro" id="IPR032466">
    <property type="entry name" value="Metal_Hydrolase"/>
</dbReference>
<feature type="binding site" evidence="7">
    <location>
        <begin position="216"/>
        <end position="217"/>
    </location>
    <ligand>
        <name>substrate</name>
    </ligand>
</feature>
<accession>A0A1M5HE26</accession>
<dbReference type="OrthoDB" id="9776488at2"/>
<dbReference type="InterPro" id="IPR011059">
    <property type="entry name" value="Metal-dep_hydrolase_composite"/>
</dbReference>
<dbReference type="Pfam" id="PF01979">
    <property type="entry name" value="Amidohydro_1"/>
    <property type="match status" value="1"/>
</dbReference>
<evidence type="ECO:0000256" key="6">
    <source>
        <dbReference type="PIRSR" id="PIRSR038994-1"/>
    </source>
</evidence>
<feature type="active site" description="Proton donor/acceptor" evidence="6">
    <location>
        <position position="266"/>
    </location>
</feature>
<feature type="binding site" evidence="8">
    <location>
        <position position="213"/>
    </location>
    <ligand>
        <name>Zn(2+)</name>
        <dbReference type="ChEBI" id="CHEBI:29105"/>
    </ligand>
</feature>
<evidence type="ECO:0000256" key="1">
    <source>
        <dbReference type="ARBA" id="ARBA00010716"/>
    </source>
</evidence>
<evidence type="ECO:0000259" key="9">
    <source>
        <dbReference type="Pfam" id="PF01979"/>
    </source>
</evidence>
<comment type="cofactor">
    <cofactor evidence="8">
        <name>a divalent metal cation</name>
        <dbReference type="ChEBI" id="CHEBI:60240"/>
    </cofactor>
    <text evidence="8">Binds 1 divalent metal cation per subunit.</text>
</comment>
<feature type="binding site" evidence="8">
    <location>
        <position position="192"/>
    </location>
    <ligand>
        <name>Zn(2+)</name>
        <dbReference type="ChEBI" id="CHEBI:29105"/>
    </ligand>
</feature>
<keyword evidence="11" id="KW-1185">Reference proteome</keyword>
<dbReference type="EMBL" id="FQVU01000002">
    <property type="protein sequence ID" value="SHG14171.1"/>
    <property type="molecule type" value="Genomic_DNA"/>
</dbReference>
<evidence type="ECO:0000256" key="8">
    <source>
        <dbReference type="PIRSR" id="PIRSR038994-3"/>
    </source>
</evidence>
<dbReference type="InterPro" id="IPR003764">
    <property type="entry name" value="GlcNAc_6-P_deAcase"/>
</dbReference>
<keyword evidence="2 8" id="KW-0479">Metal-binding</keyword>
<feature type="binding site" evidence="8">
    <location>
        <position position="126"/>
    </location>
    <ligand>
        <name>Zn(2+)</name>
        <dbReference type="ChEBI" id="CHEBI:29105"/>
    </ligand>
</feature>
<dbReference type="PIRSF" id="PIRSF038994">
    <property type="entry name" value="NagA"/>
    <property type="match status" value="1"/>
</dbReference>
<evidence type="ECO:0000256" key="4">
    <source>
        <dbReference type="ARBA" id="ARBA00023277"/>
    </source>
</evidence>
<evidence type="ECO:0000256" key="2">
    <source>
        <dbReference type="ARBA" id="ARBA00022723"/>
    </source>
</evidence>
<dbReference type="AlphaFoldDB" id="A0A1M5HE26"/>
<keyword evidence="4 5" id="KW-0119">Carbohydrate metabolism</keyword>
<dbReference type="InterPro" id="IPR006680">
    <property type="entry name" value="Amidohydro-rel"/>
</dbReference>